<dbReference type="EMBL" id="RBZV01000001">
    <property type="protein sequence ID" value="RKP52709.1"/>
    <property type="molecule type" value="Genomic_DNA"/>
</dbReference>
<evidence type="ECO:0000313" key="21">
    <source>
        <dbReference type="Proteomes" id="UP000280434"/>
    </source>
</evidence>
<keyword evidence="11 18" id="KW-0812">Transmembrane</keyword>
<comment type="pathway">
    <text evidence="3 18">Phospholipid metabolism; CDP-diacylglycerol biosynthesis; CDP-diacylglycerol from sn-glycerol 3-phosphate: step 3/3.</text>
</comment>
<feature type="transmembrane region" description="Helical" evidence="19">
    <location>
        <begin position="51"/>
        <end position="69"/>
    </location>
</feature>
<evidence type="ECO:0000256" key="12">
    <source>
        <dbReference type="ARBA" id="ARBA00022695"/>
    </source>
</evidence>
<organism evidence="20 21">
    <name type="scientific">Trinickia fusca</name>
    <dbReference type="NCBI Taxonomy" id="2419777"/>
    <lineage>
        <taxon>Bacteria</taxon>
        <taxon>Pseudomonadati</taxon>
        <taxon>Pseudomonadota</taxon>
        <taxon>Betaproteobacteria</taxon>
        <taxon>Burkholderiales</taxon>
        <taxon>Burkholderiaceae</taxon>
        <taxon>Trinickia</taxon>
    </lineage>
</organism>
<evidence type="ECO:0000256" key="3">
    <source>
        <dbReference type="ARBA" id="ARBA00005119"/>
    </source>
</evidence>
<evidence type="ECO:0000256" key="13">
    <source>
        <dbReference type="ARBA" id="ARBA00022989"/>
    </source>
</evidence>
<keyword evidence="16" id="KW-0594">Phospholipid biosynthesis</keyword>
<feature type="transmembrane region" description="Helical" evidence="19">
    <location>
        <begin position="81"/>
        <end position="98"/>
    </location>
</feature>
<evidence type="ECO:0000256" key="10">
    <source>
        <dbReference type="ARBA" id="ARBA00022679"/>
    </source>
</evidence>
<comment type="similarity">
    <text evidence="5 18">Belongs to the CDS family.</text>
</comment>
<gene>
    <name evidence="20" type="ORF">D7S89_04225</name>
</gene>
<evidence type="ECO:0000256" key="1">
    <source>
        <dbReference type="ARBA" id="ARBA00001698"/>
    </source>
</evidence>
<comment type="catalytic activity">
    <reaction evidence="1 18">
        <text>a 1,2-diacyl-sn-glycero-3-phosphate + CTP + H(+) = a CDP-1,2-diacyl-sn-glycerol + diphosphate</text>
        <dbReference type="Rhea" id="RHEA:16229"/>
        <dbReference type="ChEBI" id="CHEBI:15378"/>
        <dbReference type="ChEBI" id="CHEBI:33019"/>
        <dbReference type="ChEBI" id="CHEBI:37563"/>
        <dbReference type="ChEBI" id="CHEBI:58332"/>
        <dbReference type="ChEBI" id="CHEBI:58608"/>
        <dbReference type="EC" id="2.7.7.41"/>
    </reaction>
</comment>
<evidence type="ECO:0000256" key="2">
    <source>
        <dbReference type="ARBA" id="ARBA00004651"/>
    </source>
</evidence>
<evidence type="ECO:0000256" key="5">
    <source>
        <dbReference type="ARBA" id="ARBA00010185"/>
    </source>
</evidence>
<evidence type="ECO:0000256" key="6">
    <source>
        <dbReference type="ARBA" id="ARBA00012487"/>
    </source>
</evidence>
<keyword evidence="14" id="KW-0443">Lipid metabolism</keyword>
<evidence type="ECO:0000256" key="19">
    <source>
        <dbReference type="SAM" id="Phobius"/>
    </source>
</evidence>
<evidence type="ECO:0000256" key="8">
    <source>
        <dbReference type="ARBA" id="ARBA00022475"/>
    </source>
</evidence>
<comment type="subcellular location">
    <subcellularLocation>
        <location evidence="2">Cell membrane</location>
        <topology evidence="2">Multi-pass membrane protein</topology>
    </subcellularLocation>
</comment>
<evidence type="ECO:0000313" key="20">
    <source>
        <dbReference type="EMBL" id="RKP52709.1"/>
    </source>
</evidence>
<dbReference type="Pfam" id="PF01148">
    <property type="entry name" value="CTP_transf_1"/>
    <property type="match status" value="1"/>
</dbReference>
<dbReference type="GO" id="GO:0005886">
    <property type="term" value="C:plasma membrane"/>
    <property type="evidence" value="ECO:0007669"/>
    <property type="project" value="UniProtKB-SubCell"/>
</dbReference>
<dbReference type="RefSeq" id="WP_121275821.1">
    <property type="nucleotide sequence ID" value="NZ_RBZV01000001.1"/>
</dbReference>
<dbReference type="OrthoDB" id="9799199at2"/>
<keyword evidence="12 18" id="KW-0548">Nucleotidyltransferase</keyword>
<evidence type="ECO:0000256" key="11">
    <source>
        <dbReference type="ARBA" id="ARBA00022692"/>
    </source>
</evidence>
<proteinExistence type="inferred from homology"/>
<keyword evidence="17" id="KW-1208">Phospholipid metabolism</keyword>
<accession>A0A494XX59</accession>
<dbReference type="GO" id="GO:0004605">
    <property type="term" value="F:phosphatidate cytidylyltransferase activity"/>
    <property type="evidence" value="ECO:0007669"/>
    <property type="project" value="UniProtKB-EC"/>
</dbReference>
<dbReference type="Proteomes" id="UP000280434">
    <property type="component" value="Unassembled WGS sequence"/>
</dbReference>
<evidence type="ECO:0000256" key="4">
    <source>
        <dbReference type="ARBA" id="ARBA00005189"/>
    </source>
</evidence>
<dbReference type="PANTHER" id="PTHR46382:SF1">
    <property type="entry name" value="PHOSPHATIDATE CYTIDYLYLTRANSFERASE"/>
    <property type="match status" value="1"/>
</dbReference>
<keyword evidence="8" id="KW-1003">Cell membrane</keyword>
<evidence type="ECO:0000256" key="14">
    <source>
        <dbReference type="ARBA" id="ARBA00023098"/>
    </source>
</evidence>
<keyword evidence="13 19" id="KW-1133">Transmembrane helix</keyword>
<comment type="caution">
    <text evidence="20">The sequence shown here is derived from an EMBL/GenBank/DDBJ whole genome shotgun (WGS) entry which is preliminary data.</text>
</comment>
<evidence type="ECO:0000256" key="7">
    <source>
        <dbReference type="ARBA" id="ARBA00019373"/>
    </source>
</evidence>
<keyword evidence="9" id="KW-0444">Lipid biosynthesis</keyword>
<dbReference type="UniPathway" id="UPA00557">
    <property type="reaction ID" value="UER00614"/>
</dbReference>
<evidence type="ECO:0000256" key="17">
    <source>
        <dbReference type="ARBA" id="ARBA00023264"/>
    </source>
</evidence>
<reference evidence="20 21" key="1">
    <citation type="submission" date="2018-10" db="EMBL/GenBank/DDBJ databases">
        <title>Paraburkholderia sp. 7MK8-2, isolated from soil.</title>
        <authorList>
            <person name="Gao Z.-H."/>
            <person name="Qiu L.-H."/>
        </authorList>
    </citation>
    <scope>NUCLEOTIDE SEQUENCE [LARGE SCALE GENOMIC DNA]</scope>
    <source>
        <strain evidence="20 21">7MK8-2</strain>
    </source>
</reference>
<dbReference type="AlphaFoldDB" id="A0A494XX59"/>
<evidence type="ECO:0000256" key="18">
    <source>
        <dbReference type="RuleBase" id="RU003938"/>
    </source>
</evidence>
<feature type="transmembrane region" description="Helical" evidence="19">
    <location>
        <begin position="209"/>
        <end position="231"/>
    </location>
</feature>
<dbReference type="InterPro" id="IPR000374">
    <property type="entry name" value="PC_trans"/>
</dbReference>
<protein>
    <recommendedName>
        <fullName evidence="7 18">Phosphatidate cytidylyltransferase</fullName>
        <ecNumber evidence="6 18">2.7.7.41</ecNumber>
    </recommendedName>
</protein>
<keyword evidence="15 19" id="KW-0472">Membrane</keyword>
<evidence type="ECO:0000256" key="9">
    <source>
        <dbReference type="ARBA" id="ARBA00022516"/>
    </source>
</evidence>
<dbReference type="GO" id="GO:0016024">
    <property type="term" value="P:CDP-diacylglycerol biosynthetic process"/>
    <property type="evidence" value="ECO:0007669"/>
    <property type="project" value="UniProtKB-UniPathway"/>
</dbReference>
<evidence type="ECO:0000256" key="16">
    <source>
        <dbReference type="ARBA" id="ARBA00023209"/>
    </source>
</evidence>
<keyword evidence="10 18" id="KW-0808">Transferase</keyword>
<sequence length="273" mass="28657">MLKTRVVTAVVLLAVLLPVTLFAPVSAFGALIALVVVLAAWEWARLLKFEGVGAVAYAVLAALALGASLRLGTGWRAVRPLLEAAAVFWVLVGPFVLLRKPVLSQGAWRLFLSVAGLVAFVACWHALVVARTLGVSFVLSVLLVVWLADIGAYFAGKAFGKHKLAPAISPGKTWEGAVGGWLAVLVIASVAIAAHLFEPTLFSTLGTKVGWLRAFVVLTVLVAFSIVGDLFESMLKRQAGVKDSSGLLPGHGGVLDRIDALLPVLPLAMLLIG</sequence>
<keyword evidence="21" id="KW-1185">Reference proteome</keyword>
<comment type="pathway">
    <text evidence="4">Lipid metabolism.</text>
</comment>
<evidence type="ECO:0000256" key="15">
    <source>
        <dbReference type="ARBA" id="ARBA00023136"/>
    </source>
</evidence>
<feature type="transmembrane region" description="Helical" evidence="19">
    <location>
        <begin position="176"/>
        <end position="197"/>
    </location>
</feature>
<dbReference type="PANTHER" id="PTHR46382">
    <property type="entry name" value="PHOSPHATIDATE CYTIDYLYLTRANSFERASE"/>
    <property type="match status" value="1"/>
</dbReference>
<dbReference type="EC" id="2.7.7.41" evidence="6 18"/>
<dbReference type="PROSITE" id="PS01315">
    <property type="entry name" value="CDS"/>
    <property type="match status" value="1"/>
</dbReference>
<name>A0A494XX59_9BURK</name>
<feature type="transmembrane region" description="Helical" evidence="19">
    <location>
        <begin position="133"/>
        <end position="155"/>
    </location>
</feature>
<feature type="transmembrane region" description="Helical" evidence="19">
    <location>
        <begin position="6"/>
        <end position="39"/>
    </location>
</feature>
<feature type="transmembrane region" description="Helical" evidence="19">
    <location>
        <begin position="110"/>
        <end position="127"/>
    </location>
</feature>